<accession>A0AAV4SVP0</accession>
<gene>
    <name evidence="1" type="ORF">CEXT_147301</name>
</gene>
<protein>
    <submittedName>
        <fullName evidence="1">Uncharacterized protein</fullName>
    </submittedName>
</protein>
<evidence type="ECO:0000313" key="1">
    <source>
        <dbReference type="EMBL" id="GIY38029.1"/>
    </source>
</evidence>
<organism evidence="1 2">
    <name type="scientific">Caerostris extrusa</name>
    <name type="common">Bark spider</name>
    <name type="synonym">Caerostris bankana</name>
    <dbReference type="NCBI Taxonomy" id="172846"/>
    <lineage>
        <taxon>Eukaryota</taxon>
        <taxon>Metazoa</taxon>
        <taxon>Ecdysozoa</taxon>
        <taxon>Arthropoda</taxon>
        <taxon>Chelicerata</taxon>
        <taxon>Arachnida</taxon>
        <taxon>Araneae</taxon>
        <taxon>Araneomorphae</taxon>
        <taxon>Entelegynae</taxon>
        <taxon>Araneoidea</taxon>
        <taxon>Araneidae</taxon>
        <taxon>Caerostris</taxon>
    </lineage>
</organism>
<proteinExistence type="predicted"/>
<reference evidence="1 2" key="1">
    <citation type="submission" date="2021-06" db="EMBL/GenBank/DDBJ databases">
        <title>Caerostris extrusa draft genome.</title>
        <authorList>
            <person name="Kono N."/>
            <person name="Arakawa K."/>
        </authorList>
    </citation>
    <scope>NUCLEOTIDE SEQUENCE [LARGE SCALE GENOMIC DNA]</scope>
</reference>
<dbReference type="AlphaFoldDB" id="A0AAV4SVP0"/>
<dbReference type="EMBL" id="BPLR01010249">
    <property type="protein sequence ID" value="GIY38029.1"/>
    <property type="molecule type" value="Genomic_DNA"/>
</dbReference>
<evidence type="ECO:0000313" key="2">
    <source>
        <dbReference type="Proteomes" id="UP001054945"/>
    </source>
</evidence>
<dbReference type="Proteomes" id="UP001054945">
    <property type="component" value="Unassembled WGS sequence"/>
</dbReference>
<comment type="caution">
    <text evidence="1">The sequence shown here is derived from an EMBL/GenBank/DDBJ whole genome shotgun (WGS) entry which is preliminary data.</text>
</comment>
<name>A0AAV4SVP0_CAEEX</name>
<sequence>MAQMHVSPPTTHPPIVFRYLDLKPTQSQNGNFASGETIQRFPSIRRGGVGLEKETFPCGYRSRDFPFILFPKLLQYLPQPPQHTLSLSPPELIPFFGLWSVLALSLMDNNNRRDPQSLLGPRGTPFLVTHFFRPTHFNSWADMFVG</sequence>
<keyword evidence="2" id="KW-1185">Reference proteome</keyword>